<evidence type="ECO:0000259" key="3">
    <source>
        <dbReference type="Pfam" id="PF00326"/>
    </source>
</evidence>
<dbReference type="EMBL" id="WMJY01000023">
    <property type="protein sequence ID" value="MTH30344.1"/>
    <property type="molecule type" value="Genomic_DNA"/>
</dbReference>
<feature type="domain" description="Peptidase S9 prolyl oligopeptidase catalytic" evidence="3">
    <location>
        <begin position="654"/>
        <end position="829"/>
    </location>
</feature>
<reference evidence="4 5" key="1">
    <citation type="journal article" date="2006" name="Int. J. Syst. Evol. Microbiol.">
        <title>Myroides pelagicus sp. nov., isolated from seawater in Thailand.</title>
        <authorList>
            <person name="Yoon J."/>
            <person name="Maneerat S."/>
            <person name="Kawai F."/>
            <person name="Yokota A."/>
        </authorList>
    </citation>
    <scope>NUCLEOTIDE SEQUENCE [LARGE SCALE GENOMIC DNA]</scope>
    <source>
        <strain evidence="4 5">SM1T</strain>
    </source>
</reference>
<evidence type="ECO:0000256" key="1">
    <source>
        <dbReference type="ARBA" id="ARBA00022801"/>
    </source>
</evidence>
<dbReference type="Pfam" id="PF00326">
    <property type="entry name" value="Peptidase_S9"/>
    <property type="match status" value="1"/>
</dbReference>
<dbReference type="InterPro" id="IPR001375">
    <property type="entry name" value="Peptidase_S9_cat"/>
</dbReference>
<protein>
    <submittedName>
        <fullName evidence="4">Prolyl oligopeptidase family serine peptidase</fullName>
    </submittedName>
</protein>
<keyword evidence="1" id="KW-0378">Hydrolase</keyword>
<keyword evidence="2" id="KW-0732">Signal</keyword>
<dbReference type="SUPFAM" id="SSF53474">
    <property type="entry name" value="alpha/beta-Hydrolases"/>
    <property type="match status" value="1"/>
</dbReference>
<evidence type="ECO:0000313" key="5">
    <source>
        <dbReference type="Proteomes" id="UP000488936"/>
    </source>
</evidence>
<dbReference type="Proteomes" id="UP000488936">
    <property type="component" value="Unassembled WGS sequence"/>
</dbReference>
<feature type="signal peptide" evidence="2">
    <location>
        <begin position="1"/>
        <end position="23"/>
    </location>
</feature>
<dbReference type="PANTHER" id="PTHR42776">
    <property type="entry name" value="SERINE PEPTIDASE S9 FAMILY MEMBER"/>
    <property type="match status" value="1"/>
</dbReference>
<accession>A0A7K1GQ60</accession>
<organism evidence="4 5">
    <name type="scientific">Myroides pelagicus</name>
    <dbReference type="NCBI Taxonomy" id="270914"/>
    <lineage>
        <taxon>Bacteria</taxon>
        <taxon>Pseudomonadati</taxon>
        <taxon>Bacteroidota</taxon>
        <taxon>Flavobacteriia</taxon>
        <taxon>Flavobacteriales</taxon>
        <taxon>Flavobacteriaceae</taxon>
        <taxon>Myroides</taxon>
    </lineage>
</organism>
<sequence>MVIKMKNLLILLTILVLSLDAFATNDSISIDQRWLNLQATSISKSGQWIGYSLYNPDDVNKNKIYILNTTNRNKFLISENYSILNNILPLEFINDFKAILQKGKCLSIIDLNNIEKTDSITNIKKHTIINDFDILITLDNEGLLTIDQFIQNKRNTITQIQNIDNYIISPNKQKLLYQIKNTHQLESLELNNLKKLHIGQVTADLYNPVWNQDQSELLLKVNSAKFELIDFNNHTIEEILLSVDSSKIVNENTVFYNNNDILFSYKIKTDSVINTQADFVDIWNANANDLHLKNLNYIPTFQTINKLFIYRTKKRVLDSVNIDDSLSVITFPITNAILSEKPFKYFDYTVSYPKKQYVLKKLDSSSTISFEIDANSYNKLNPSLDYKHLIYQTNGKWEILNTQTFEKNQLDIDCNEDSSTYWTEDSSSIILTTDKAIYQYNLKHKTIKSLTSFDNQGRLSIKNSHRSGPITYIKQNIPLLFFFNDIDNKTSLLIYKKGVIKTIVNQTSNRINPLSLIYTNNLKKVLFTQENYNIPPELYYFESTTTTKIVDNYIPTHLYNWRKQKQITLKDSKGFKLTSTLYYPKNYDPNLSYPMVVHIYDIQKKDANIFDIPKLYTDNGLNISLLNEQGYFVLLPDTYTDDQGTGISSLNQVNLAVDSILSIEKTINPYKIGLKGHSFGAYKASFIATHTNKYSCVVSSSGVYDLIMFNYSYNYHLRKPNYSRVENHQWYLNKSFGQDPKKFLDNSPILYAQDLQTPILLWAGMKDINVPWEQTRHFYVALQRYNKPVIALFYKNINHVLDANIFKKNKQESIDILRRTFEWYDYFLKDKKDIDWINNGL</sequence>
<dbReference type="PANTHER" id="PTHR42776:SF27">
    <property type="entry name" value="DIPEPTIDYL PEPTIDASE FAMILY MEMBER 6"/>
    <property type="match status" value="1"/>
</dbReference>
<dbReference type="InterPro" id="IPR029058">
    <property type="entry name" value="AB_hydrolase_fold"/>
</dbReference>
<name>A0A7K1GQ60_9FLAO</name>
<comment type="caution">
    <text evidence="4">The sequence shown here is derived from an EMBL/GenBank/DDBJ whole genome shotgun (WGS) entry which is preliminary data.</text>
</comment>
<dbReference type="GO" id="GO:0006508">
    <property type="term" value="P:proteolysis"/>
    <property type="evidence" value="ECO:0007669"/>
    <property type="project" value="InterPro"/>
</dbReference>
<evidence type="ECO:0000256" key="2">
    <source>
        <dbReference type="SAM" id="SignalP"/>
    </source>
</evidence>
<dbReference type="OrthoDB" id="9812921at2"/>
<dbReference type="Gene3D" id="3.40.50.1820">
    <property type="entry name" value="alpha/beta hydrolase"/>
    <property type="match status" value="1"/>
</dbReference>
<evidence type="ECO:0000313" key="4">
    <source>
        <dbReference type="EMBL" id="MTH30344.1"/>
    </source>
</evidence>
<gene>
    <name evidence="4" type="ORF">GJV77_10595</name>
</gene>
<dbReference type="GO" id="GO:0004252">
    <property type="term" value="F:serine-type endopeptidase activity"/>
    <property type="evidence" value="ECO:0007669"/>
    <property type="project" value="TreeGrafter"/>
</dbReference>
<keyword evidence="5" id="KW-1185">Reference proteome</keyword>
<feature type="chain" id="PRO_5029710696" evidence="2">
    <location>
        <begin position="24"/>
        <end position="841"/>
    </location>
</feature>
<dbReference type="AlphaFoldDB" id="A0A7K1GQ60"/>
<proteinExistence type="predicted"/>